<proteinExistence type="predicted"/>
<feature type="non-terminal residue" evidence="1">
    <location>
        <position position="22"/>
    </location>
</feature>
<dbReference type="EMBL" id="LAZR01041542">
    <property type="protein sequence ID" value="KKL11715.1"/>
    <property type="molecule type" value="Genomic_DNA"/>
</dbReference>
<organism evidence="1">
    <name type="scientific">marine sediment metagenome</name>
    <dbReference type="NCBI Taxonomy" id="412755"/>
    <lineage>
        <taxon>unclassified sequences</taxon>
        <taxon>metagenomes</taxon>
        <taxon>ecological metagenomes</taxon>
    </lineage>
</organism>
<sequence>MSETVSIMWFKMGDDVTHLCGG</sequence>
<name>A0A0F9AQN0_9ZZZZ</name>
<accession>A0A0F9AQN0</accession>
<evidence type="ECO:0000313" key="1">
    <source>
        <dbReference type="EMBL" id="KKL11715.1"/>
    </source>
</evidence>
<dbReference type="AlphaFoldDB" id="A0A0F9AQN0"/>
<reference evidence="1" key="1">
    <citation type="journal article" date="2015" name="Nature">
        <title>Complex archaea that bridge the gap between prokaryotes and eukaryotes.</title>
        <authorList>
            <person name="Spang A."/>
            <person name="Saw J.H."/>
            <person name="Jorgensen S.L."/>
            <person name="Zaremba-Niedzwiedzka K."/>
            <person name="Martijn J."/>
            <person name="Lind A.E."/>
            <person name="van Eijk R."/>
            <person name="Schleper C."/>
            <person name="Guy L."/>
            <person name="Ettema T.J."/>
        </authorList>
    </citation>
    <scope>NUCLEOTIDE SEQUENCE</scope>
</reference>
<comment type="caution">
    <text evidence="1">The sequence shown here is derived from an EMBL/GenBank/DDBJ whole genome shotgun (WGS) entry which is preliminary data.</text>
</comment>
<protein>
    <submittedName>
        <fullName evidence="1">Uncharacterized protein</fullName>
    </submittedName>
</protein>
<gene>
    <name evidence="1" type="ORF">LCGC14_2542970</name>
</gene>